<keyword evidence="7" id="KW-0812">Transmembrane</keyword>
<dbReference type="Pfam" id="PF05649">
    <property type="entry name" value="Peptidase_M13_N"/>
    <property type="match status" value="1"/>
</dbReference>
<keyword evidence="7" id="KW-1133">Transmembrane helix</keyword>
<evidence type="ECO:0000256" key="3">
    <source>
        <dbReference type="ARBA" id="ARBA00022723"/>
    </source>
</evidence>
<evidence type="ECO:0000256" key="6">
    <source>
        <dbReference type="ARBA" id="ARBA00023049"/>
    </source>
</evidence>
<proteinExistence type="predicted"/>
<evidence type="ECO:0000259" key="9">
    <source>
        <dbReference type="Pfam" id="PF05649"/>
    </source>
</evidence>
<dbReference type="InterPro" id="IPR042089">
    <property type="entry name" value="Peptidase_M13_dom_2"/>
</dbReference>
<dbReference type="InterPro" id="IPR008753">
    <property type="entry name" value="Peptidase_M13_N"/>
</dbReference>
<dbReference type="PRINTS" id="PR00786">
    <property type="entry name" value="NEPRILYSIN"/>
</dbReference>
<evidence type="ECO:0000256" key="4">
    <source>
        <dbReference type="ARBA" id="ARBA00022801"/>
    </source>
</evidence>
<dbReference type="CDD" id="cd08662">
    <property type="entry name" value="M13"/>
    <property type="match status" value="1"/>
</dbReference>
<dbReference type="PANTHER" id="PTHR11733">
    <property type="entry name" value="ZINC METALLOPROTEASE FAMILY M13 NEPRILYSIN-RELATED"/>
    <property type="match status" value="1"/>
</dbReference>
<evidence type="ECO:0000256" key="7">
    <source>
        <dbReference type="SAM" id="Phobius"/>
    </source>
</evidence>
<comment type="caution">
    <text evidence="10">The sequence shown here is derived from an EMBL/GenBank/DDBJ whole genome shotgun (WGS) entry which is preliminary data.</text>
</comment>
<keyword evidence="11" id="KW-1185">Reference proteome</keyword>
<keyword evidence="4" id="KW-0378">Hydrolase</keyword>
<dbReference type="GO" id="GO:0046872">
    <property type="term" value="F:metal ion binding"/>
    <property type="evidence" value="ECO:0007669"/>
    <property type="project" value="UniProtKB-KW"/>
</dbReference>
<dbReference type="GO" id="GO:0005886">
    <property type="term" value="C:plasma membrane"/>
    <property type="evidence" value="ECO:0007669"/>
    <property type="project" value="TreeGrafter"/>
</dbReference>
<evidence type="ECO:0000256" key="1">
    <source>
        <dbReference type="ARBA" id="ARBA00001947"/>
    </source>
</evidence>
<keyword evidence="6" id="KW-0482">Metalloprotease</keyword>
<feature type="domain" description="Peptidase M13 C-terminal" evidence="8">
    <location>
        <begin position="564"/>
        <end position="769"/>
    </location>
</feature>
<keyword evidence="2" id="KW-0645">Protease</keyword>
<keyword evidence="7" id="KW-0472">Membrane</keyword>
<sequence>MADCLDSILADFLLPLYLDHTKVTMNGEGRPHSINGSKSVLYPVHSTSSKRRRRCTSRKVLTCLVYLFSCTTAALLALFLLYFFKYQNKLNNEVCETSSCVIAASEVAVKMDASADPCEDFAQYACGNFYRTATYSEGKTYHTPFSALDEANLKLIKSLLSEEERAEDRMYVNNMKRLYKACLDEATIERIGLKPYLRSPFAQEWPTLIGRNWSGEVTFDLNEVNSAFMSVAIQPLFSISITVDIVNSTKHSLTLDDPHLSLSRKILRKPRDAPEIQALQNFLTDFAIELGADAQVAAEDAAAVVDLDSALAKILVPEEERRNFSMEYNPMTLAALGERYKFIDIPQAVRAIFATANLTVNDSQEVIVKYPAALDRMSVVLNNTDTRTLLNSFSFKYAYSRTNRLTKRLRDIALSLERILYGKTEEEPRSEMCVNKVIAVFPFGIGKEFIRKNFPEDSKIYMNTMIDNLQAEFENQLHSATWLGKTTKAEAYRKLALMSRKIGYPDKDFSEEDIDHKYENLTMNASRYYENLEVVRVQNSVASLLKLAEKTDKHEWNTGPHIVNAFYDYTKNSIFFPAGILQPPFFSAQYPDSLNYGAIGVVIGHEITHGFDDKGSQFDRDGNLRNWWQRQDMKNFHEARRCIVQQYSNFSDDTINMNVNGITTQGENVADNGGLKQSYRAYKRLMAREGEPKRLPGLGLTNDQTFFLGYAQLWCMKMTDAMKRLIMLKNSHPPGEFRILGPLQNSPEFAAAYKCPVGSRMNPEKKCSVW</sequence>
<dbReference type="Proteomes" id="UP001283361">
    <property type="component" value="Unassembled WGS sequence"/>
</dbReference>
<gene>
    <name evidence="10" type="ORF">RRG08_017915</name>
</gene>
<feature type="domain" description="Peptidase M13 N-terminal" evidence="9">
    <location>
        <begin position="117"/>
        <end position="505"/>
    </location>
</feature>
<dbReference type="Pfam" id="PF01431">
    <property type="entry name" value="Peptidase_M13"/>
    <property type="match status" value="1"/>
</dbReference>
<dbReference type="Gene3D" id="1.10.1380.10">
    <property type="entry name" value="Neutral endopeptidase , domain2"/>
    <property type="match status" value="1"/>
</dbReference>
<dbReference type="GO" id="GO:0004222">
    <property type="term" value="F:metalloendopeptidase activity"/>
    <property type="evidence" value="ECO:0007669"/>
    <property type="project" value="InterPro"/>
</dbReference>
<dbReference type="SUPFAM" id="SSF55486">
    <property type="entry name" value="Metalloproteases ('zincins'), catalytic domain"/>
    <property type="match status" value="1"/>
</dbReference>
<comment type="cofactor">
    <cofactor evidence="1">
        <name>Zn(2+)</name>
        <dbReference type="ChEBI" id="CHEBI:29105"/>
    </cofactor>
</comment>
<dbReference type="EMBL" id="JAWDGP010002280">
    <property type="protein sequence ID" value="KAK3784341.1"/>
    <property type="molecule type" value="Genomic_DNA"/>
</dbReference>
<dbReference type="PANTHER" id="PTHR11733:SF133">
    <property type="entry name" value="PHOSPHATE-REGULATING NEUTRAL ENDOPEPTIDASE PHEX"/>
    <property type="match status" value="1"/>
</dbReference>
<name>A0AAE1ABU0_9GAST</name>
<dbReference type="Gene3D" id="3.40.390.10">
    <property type="entry name" value="Collagenase (Catalytic Domain)"/>
    <property type="match status" value="1"/>
</dbReference>
<evidence type="ECO:0000256" key="2">
    <source>
        <dbReference type="ARBA" id="ARBA00022670"/>
    </source>
</evidence>
<dbReference type="InterPro" id="IPR024079">
    <property type="entry name" value="MetalloPept_cat_dom_sf"/>
</dbReference>
<protein>
    <submittedName>
        <fullName evidence="10">Uncharacterized protein</fullName>
    </submittedName>
</protein>
<reference evidence="10" key="1">
    <citation type="journal article" date="2023" name="G3 (Bethesda)">
        <title>A reference genome for the long-term kleptoplast-retaining sea slug Elysia crispata morphotype clarki.</title>
        <authorList>
            <person name="Eastman K.E."/>
            <person name="Pendleton A.L."/>
            <person name="Shaikh M.A."/>
            <person name="Suttiyut T."/>
            <person name="Ogas R."/>
            <person name="Tomko P."/>
            <person name="Gavelis G."/>
            <person name="Widhalm J.R."/>
            <person name="Wisecaver J.H."/>
        </authorList>
    </citation>
    <scope>NUCLEOTIDE SEQUENCE</scope>
    <source>
        <strain evidence="10">ECLA1</strain>
    </source>
</reference>
<feature type="transmembrane region" description="Helical" evidence="7">
    <location>
        <begin position="60"/>
        <end position="84"/>
    </location>
</feature>
<evidence type="ECO:0000313" key="11">
    <source>
        <dbReference type="Proteomes" id="UP001283361"/>
    </source>
</evidence>
<organism evidence="10 11">
    <name type="scientific">Elysia crispata</name>
    <name type="common">lettuce slug</name>
    <dbReference type="NCBI Taxonomy" id="231223"/>
    <lineage>
        <taxon>Eukaryota</taxon>
        <taxon>Metazoa</taxon>
        <taxon>Spiralia</taxon>
        <taxon>Lophotrochozoa</taxon>
        <taxon>Mollusca</taxon>
        <taxon>Gastropoda</taxon>
        <taxon>Heterobranchia</taxon>
        <taxon>Euthyneura</taxon>
        <taxon>Panpulmonata</taxon>
        <taxon>Sacoglossa</taxon>
        <taxon>Placobranchoidea</taxon>
        <taxon>Plakobranchidae</taxon>
        <taxon>Elysia</taxon>
    </lineage>
</organism>
<evidence type="ECO:0000313" key="10">
    <source>
        <dbReference type="EMBL" id="KAK3784341.1"/>
    </source>
</evidence>
<dbReference type="InterPro" id="IPR000718">
    <property type="entry name" value="Peptidase_M13"/>
</dbReference>
<dbReference type="PROSITE" id="PS51885">
    <property type="entry name" value="NEPRILYSIN"/>
    <property type="match status" value="1"/>
</dbReference>
<keyword evidence="5" id="KW-0862">Zinc</keyword>
<evidence type="ECO:0000259" key="8">
    <source>
        <dbReference type="Pfam" id="PF01431"/>
    </source>
</evidence>
<evidence type="ECO:0000256" key="5">
    <source>
        <dbReference type="ARBA" id="ARBA00022833"/>
    </source>
</evidence>
<dbReference type="GO" id="GO:0016485">
    <property type="term" value="P:protein processing"/>
    <property type="evidence" value="ECO:0007669"/>
    <property type="project" value="TreeGrafter"/>
</dbReference>
<accession>A0AAE1ABU0</accession>
<dbReference type="InterPro" id="IPR018497">
    <property type="entry name" value="Peptidase_M13_C"/>
</dbReference>
<dbReference type="AlphaFoldDB" id="A0AAE1ABU0"/>
<keyword evidence="3" id="KW-0479">Metal-binding</keyword>